<keyword evidence="3" id="KW-1185">Reference proteome</keyword>
<keyword evidence="1" id="KW-1133">Transmembrane helix</keyword>
<dbReference type="Proteomes" id="UP000248349">
    <property type="component" value="Unassembled WGS sequence"/>
</dbReference>
<gene>
    <name evidence="2" type="ORF">BP01DRAFT_108264</name>
</gene>
<dbReference type="GeneID" id="37071526"/>
<keyword evidence="1" id="KW-0812">Transmembrane</keyword>
<keyword evidence="1" id="KW-0472">Membrane</keyword>
<dbReference type="EMBL" id="KZ821246">
    <property type="protein sequence ID" value="PYH43069.1"/>
    <property type="molecule type" value="Genomic_DNA"/>
</dbReference>
<protein>
    <submittedName>
        <fullName evidence="2">Uncharacterized protein</fullName>
    </submittedName>
</protein>
<proteinExistence type="predicted"/>
<accession>A0A318Z7H3</accession>
<evidence type="ECO:0000313" key="3">
    <source>
        <dbReference type="Proteomes" id="UP000248349"/>
    </source>
</evidence>
<feature type="transmembrane region" description="Helical" evidence="1">
    <location>
        <begin position="15"/>
        <end position="35"/>
    </location>
</feature>
<sequence>MEIDYPAMSLRAISVRWYILVLCISLLYPLGYGVCSDDFGGIAPVKRAVSPPGAP</sequence>
<dbReference type="AlphaFoldDB" id="A0A318Z7H3"/>
<evidence type="ECO:0000313" key="2">
    <source>
        <dbReference type="EMBL" id="PYH43069.1"/>
    </source>
</evidence>
<organism evidence="2 3">
    <name type="scientific">Aspergillus saccharolyticus JOP 1030-1</name>
    <dbReference type="NCBI Taxonomy" id="1450539"/>
    <lineage>
        <taxon>Eukaryota</taxon>
        <taxon>Fungi</taxon>
        <taxon>Dikarya</taxon>
        <taxon>Ascomycota</taxon>
        <taxon>Pezizomycotina</taxon>
        <taxon>Eurotiomycetes</taxon>
        <taxon>Eurotiomycetidae</taxon>
        <taxon>Eurotiales</taxon>
        <taxon>Aspergillaceae</taxon>
        <taxon>Aspergillus</taxon>
        <taxon>Aspergillus subgen. Circumdati</taxon>
    </lineage>
</organism>
<dbReference type="RefSeq" id="XP_025429051.1">
    <property type="nucleotide sequence ID" value="XM_025570298.1"/>
</dbReference>
<reference evidence="2 3" key="1">
    <citation type="submission" date="2016-12" db="EMBL/GenBank/DDBJ databases">
        <title>The genomes of Aspergillus section Nigri reveals drivers in fungal speciation.</title>
        <authorList>
            <consortium name="DOE Joint Genome Institute"/>
            <person name="Vesth T.C."/>
            <person name="Nybo J."/>
            <person name="Theobald S."/>
            <person name="Brandl J."/>
            <person name="Frisvad J.C."/>
            <person name="Nielsen K.F."/>
            <person name="Lyhne E.K."/>
            <person name="Kogle M.E."/>
            <person name="Kuo A."/>
            <person name="Riley R."/>
            <person name="Clum A."/>
            <person name="Nolan M."/>
            <person name="Lipzen A."/>
            <person name="Salamov A."/>
            <person name="Henrissat B."/>
            <person name="Wiebenga A."/>
            <person name="De Vries R.P."/>
            <person name="Grigoriev I.V."/>
            <person name="Mortensen U.H."/>
            <person name="Andersen M.R."/>
            <person name="Baker S.E."/>
        </authorList>
    </citation>
    <scope>NUCLEOTIDE SEQUENCE [LARGE SCALE GENOMIC DNA]</scope>
    <source>
        <strain evidence="2 3">JOP 1030-1</strain>
    </source>
</reference>
<name>A0A318Z7H3_9EURO</name>
<evidence type="ECO:0000256" key="1">
    <source>
        <dbReference type="SAM" id="Phobius"/>
    </source>
</evidence>